<organism evidence="2 3">
    <name type="scientific">Fictibacillus halophilus</name>
    <dbReference type="NCBI Taxonomy" id="1610490"/>
    <lineage>
        <taxon>Bacteria</taxon>
        <taxon>Bacillati</taxon>
        <taxon>Bacillota</taxon>
        <taxon>Bacilli</taxon>
        <taxon>Bacillales</taxon>
        <taxon>Fictibacillaceae</taxon>
        <taxon>Fictibacillus</taxon>
    </lineage>
</organism>
<evidence type="ECO:0000313" key="2">
    <source>
        <dbReference type="EMBL" id="MET3727843.1"/>
    </source>
</evidence>
<dbReference type="InterPro" id="IPR002711">
    <property type="entry name" value="HNH"/>
</dbReference>
<dbReference type="GO" id="GO:0004519">
    <property type="term" value="F:endonuclease activity"/>
    <property type="evidence" value="ECO:0007669"/>
    <property type="project" value="UniProtKB-KW"/>
</dbReference>
<proteinExistence type="predicted"/>
<dbReference type="InterPro" id="IPR003615">
    <property type="entry name" value="HNH_nuc"/>
</dbReference>
<protein>
    <submittedName>
        <fullName evidence="2">5-methylcytosine-specific restriction endonuclease McrA</fullName>
    </submittedName>
</protein>
<dbReference type="CDD" id="cd00085">
    <property type="entry name" value="HNHc"/>
    <property type="match status" value="1"/>
</dbReference>
<accession>A0ABV2LGW6</accession>
<comment type="caution">
    <text evidence="2">The sequence shown here is derived from an EMBL/GenBank/DDBJ whole genome shotgun (WGS) entry which is preliminary data.</text>
</comment>
<gene>
    <name evidence="2" type="ORF">ABID52_001424</name>
</gene>
<keyword evidence="2" id="KW-0255">Endonuclease</keyword>
<sequence>MNNYEYLHDLYINKNKSALEISILTGKTRNQIKRLLRKYGIRKTVIKNSGKIYDDIVWLKTQYIEYQKGYTQIADECGVSYSVILDRLRYHGIPIRNHHGIDKGKPNRGKKRTKETIDKIKASRIKKRVKIRCFYCNQLKEIRFSSYKKSQNNFCNQTCYRNYLFDNRKETIDITDSADYKEWRLKVYKRDGYRCKMPLCNSDTRDIAAHHIFPKKTFPEKMFEISNGITLCRKCHEKTYGKEKDYINCLVRVVQKMSD</sequence>
<evidence type="ECO:0000313" key="3">
    <source>
        <dbReference type="Proteomes" id="UP001549097"/>
    </source>
</evidence>
<dbReference type="RefSeq" id="WP_198767756.1">
    <property type="nucleotide sequence ID" value="NZ_JAEACF010000001.1"/>
</dbReference>
<keyword evidence="2" id="KW-0378">Hydrolase</keyword>
<dbReference type="Gene3D" id="1.10.30.50">
    <property type="match status" value="1"/>
</dbReference>
<dbReference type="EMBL" id="JBEPMP010000001">
    <property type="protein sequence ID" value="MET3727843.1"/>
    <property type="molecule type" value="Genomic_DNA"/>
</dbReference>
<evidence type="ECO:0000259" key="1">
    <source>
        <dbReference type="SMART" id="SM00507"/>
    </source>
</evidence>
<keyword evidence="2" id="KW-0540">Nuclease</keyword>
<dbReference type="Pfam" id="PF01844">
    <property type="entry name" value="HNH"/>
    <property type="match status" value="1"/>
</dbReference>
<keyword evidence="3" id="KW-1185">Reference proteome</keyword>
<name>A0ABV2LGW6_9BACL</name>
<dbReference type="Proteomes" id="UP001549097">
    <property type="component" value="Unassembled WGS sequence"/>
</dbReference>
<reference evidence="2 3" key="1">
    <citation type="submission" date="2024-06" db="EMBL/GenBank/DDBJ databases">
        <title>Genomic Encyclopedia of Type Strains, Phase IV (KMG-IV): sequencing the most valuable type-strain genomes for metagenomic binning, comparative biology and taxonomic classification.</title>
        <authorList>
            <person name="Goeker M."/>
        </authorList>
    </citation>
    <scope>NUCLEOTIDE SEQUENCE [LARGE SCALE GENOMIC DNA]</scope>
    <source>
        <strain evidence="2 3">DSM 100124</strain>
    </source>
</reference>
<feature type="domain" description="HNH nuclease" evidence="1">
    <location>
        <begin position="182"/>
        <end position="237"/>
    </location>
</feature>
<dbReference type="SMART" id="SM00507">
    <property type="entry name" value="HNHc"/>
    <property type="match status" value="1"/>
</dbReference>